<gene>
    <name evidence="3" type="ORF">OCBIM_22034701mg</name>
</gene>
<dbReference type="InterPro" id="IPR001878">
    <property type="entry name" value="Znf_CCHC"/>
</dbReference>
<dbReference type="Gene3D" id="3.10.10.10">
    <property type="entry name" value="HIV Type 1 Reverse Transcriptase, subunit A, domain 1"/>
    <property type="match status" value="1"/>
</dbReference>
<dbReference type="InterPro" id="IPR036875">
    <property type="entry name" value="Znf_CCHC_sf"/>
</dbReference>
<dbReference type="AlphaFoldDB" id="A0A0L8I4V8"/>
<dbReference type="GO" id="GO:0003676">
    <property type="term" value="F:nucleic acid binding"/>
    <property type="evidence" value="ECO:0007669"/>
    <property type="project" value="InterPro"/>
</dbReference>
<dbReference type="InterPro" id="IPR043502">
    <property type="entry name" value="DNA/RNA_pol_sf"/>
</dbReference>
<accession>A0A0L8I4V8</accession>
<sequence>ACHQDQAETEQGSTKNHQQSNSTDPELKCYRCGKAHKVADCPYKEVKCHFCDKKGHLKAVCKKKQREHRSQPSAKRIMKAELVKTMLGEVPDDTFRVVAPITIQDRQLTMELNTATMGNLVSLLVQKQLGKPKLDNVRLRYKSASKHDLPVLGTFMGQTKTLRISVDNALELRCIESRDKCKGHSVPLQQRLPFRIKLAPGYFQEIMEILTSDLPGVAVFQDDMLVSGQDTNDHLSNPRRLLSRLNDKGLRCRREKCLGKSLDKIQ</sequence>
<feature type="domain" description="CCHC-type" evidence="2">
    <location>
        <begin position="28"/>
        <end position="43"/>
    </location>
</feature>
<feature type="compositionally biased region" description="Polar residues" evidence="1">
    <location>
        <begin position="9"/>
        <end position="24"/>
    </location>
</feature>
<dbReference type="SUPFAM" id="SSF56672">
    <property type="entry name" value="DNA/RNA polymerases"/>
    <property type="match status" value="1"/>
</dbReference>
<dbReference type="SUPFAM" id="SSF57756">
    <property type="entry name" value="Retrovirus zinc finger-like domains"/>
    <property type="match status" value="1"/>
</dbReference>
<protein>
    <recommendedName>
        <fullName evidence="2">CCHC-type domain-containing protein</fullName>
    </recommendedName>
</protein>
<dbReference type="Gene3D" id="4.10.60.10">
    <property type="entry name" value="Zinc finger, CCHC-type"/>
    <property type="match status" value="1"/>
</dbReference>
<dbReference type="PANTHER" id="PTHR37984">
    <property type="entry name" value="PROTEIN CBG26694"/>
    <property type="match status" value="1"/>
</dbReference>
<dbReference type="Gene3D" id="3.30.70.270">
    <property type="match status" value="1"/>
</dbReference>
<feature type="region of interest" description="Disordered" evidence="1">
    <location>
        <begin position="1"/>
        <end position="25"/>
    </location>
</feature>
<dbReference type="OrthoDB" id="6130485at2759"/>
<evidence type="ECO:0000313" key="3">
    <source>
        <dbReference type="EMBL" id="KOF96512.1"/>
    </source>
</evidence>
<reference evidence="3" key="1">
    <citation type="submission" date="2015-07" db="EMBL/GenBank/DDBJ databases">
        <title>MeaNS - Measles Nucleotide Surveillance Program.</title>
        <authorList>
            <person name="Tran T."/>
            <person name="Druce J."/>
        </authorList>
    </citation>
    <scope>NUCLEOTIDE SEQUENCE</scope>
    <source>
        <strain evidence="3">UCB-OBI-ISO-001</strain>
        <tissue evidence="3">Gonad</tissue>
    </source>
</reference>
<name>A0A0L8I4V8_OCTBM</name>
<dbReference type="InterPro" id="IPR050951">
    <property type="entry name" value="Retrovirus_Pol_polyprotein"/>
</dbReference>
<dbReference type="InterPro" id="IPR043128">
    <property type="entry name" value="Rev_trsase/Diguanyl_cyclase"/>
</dbReference>
<evidence type="ECO:0000256" key="1">
    <source>
        <dbReference type="SAM" id="MobiDB-lite"/>
    </source>
</evidence>
<dbReference type="EMBL" id="KQ416547">
    <property type="protein sequence ID" value="KOF96512.1"/>
    <property type="molecule type" value="Genomic_DNA"/>
</dbReference>
<feature type="non-terminal residue" evidence="3">
    <location>
        <position position="1"/>
    </location>
</feature>
<organism evidence="3">
    <name type="scientific">Octopus bimaculoides</name>
    <name type="common">California two-spotted octopus</name>
    <dbReference type="NCBI Taxonomy" id="37653"/>
    <lineage>
        <taxon>Eukaryota</taxon>
        <taxon>Metazoa</taxon>
        <taxon>Spiralia</taxon>
        <taxon>Lophotrochozoa</taxon>
        <taxon>Mollusca</taxon>
        <taxon>Cephalopoda</taxon>
        <taxon>Coleoidea</taxon>
        <taxon>Octopodiformes</taxon>
        <taxon>Octopoda</taxon>
        <taxon>Incirrata</taxon>
        <taxon>Octopodidae</taxon>
        <taxon>Octopus</taxon>
    </lineage>
</organism>
<feature type="domain" description="CCHC-type" evidence="2">
    <location>
        <begin position="47"/>
        <end position="63"/>
    </location>
</feature>
<dbReference type="STRING" id="37653.A0A0L8I4V8"/>
<proteinExistence type="predicted"/>
<dbReference type="SMART" id="SM00343">
    <property type="entry name" value="ZnF_C2HC"/>
    <property type="match status" value="2"/>
</dbReference>
<dbReference type="GO" id="GO:0008270">
    <property type="term" value="F:zinc ion binding"/>
    <property type="evidence" value="ECO:0007669"/>
    <property type="project" value="InterPro"/>
</dbReference>
<dbReference type="PANTHER" id="PTHR37984:SF5">
    <property type="entry name" value="PROTEIN NYNRIN-LIKE"/>
    <property type="match status" value="1"/>
</dbReference>
<evidence type="ECO:0000259" key="2">
    <source>
        <dbReference type="SMART" id="SM00343"/>
    </source>
</evidence>